<sequence length="97" mass="11368">MSRNRQELALEKARLLRQVQQQRLDLAGERRAWLQLTAKFDHRVSAVMRLRKFMLLGSSLLALYGARHPAKTARWTRRAFSVWGVVKVVRKAFYSKS</sequence>
<dbReference type="Pfam" id="PF13997">
    <property type="entry name" value="YqjK"/>
    <property type="match status" value="1"/>
</dbReference>
<dbReference type="OrthoDB" id="6504948at2"/>
<reference evidence="1 2" key="1">
    <citation type="submission" date="2016-09" db="EMBL/GenBank/DDBJ databases">
        <authorList>
            <person name="Capua I."/>
            <person name="De Benedictis P."/>
            <person name="Joannis T."/>
            <person name="Lombin L.H."/>
            <person name="Cattoli G."/>
        </authorList>
    </citation>
    <scope>NUCLEOTIDE SEQUENCE [LARGE SCALE GENOMIC DNA]</scope>
    <source>
        <strain evidence="1 2">GB001</strain>
    </source>
</reference>
<dbReference type="RefSeq" id="WP_072309079.1">
    <property type="nucleotide sequence ID" value="NZ_FMIQ01000049.1"/>
</dbReference>
<dbReference type="STRING" id="569.A6V27_03705"/>
<name>A0A1C6Z2A5_HAFAL</name>
<dbReference type="EMBL" id="FMIQ01000049">
    <property type="protein sequence ID" value="SCM53121.1"/>
    <property type="molecule type" value="Genomic_DNA"/>
</dbReference>
<dbReference type="Proteomes" id="UP000094844">
    <property type="component" value="Unassembled WGS sequence"/>
</dbReference>
<gene>
    <name evidence="1" type="ORF">BN1044_02609</name>
</gene>
<proteinExistence type="predicted"/>
<accession>A0A1C6Z2A5</accession>
<protein>
    <submittedName>
        <fullName evidence="1">YqjK-like protein</fullName>
    </submittedName>
</protein>
<organism evidence="1 2">
    <name type="scientific">Hafnia alvei</name>
    <dbReference type="NCBI Taxonomy" id="569"/>
    <lineage>
        <taxon>Bacteria</taxon>
        <taxon>Pseudomonadati</taxon>
        <taxon>Pseudomonadota</taxon>
        <taxon>Gammaproteobacteria</taxon>
        <taxon>Enterobacterales</taxon>
        <taxon>Hafniaceae</taxon>
        <taxon>Hafnia</taxon>
    </lineage>
</organism>
<dbReference type="AlphaFoldDB" id="A0A1C6Z2A5"/>
<evidence type="ECO:0000313" key="1">
    <source>
        <dbReference type="EMBL" id="SCM53121.1"/>
    </source>
</evidence>
<evidence type="ECO:0000313" key="2">
    <source>
        <dbReference type="Proteomes" id="UP000094844"/>
    </source>
</evidence>
<dbReference type="InterPro" id="IPR025612">
    <property type="entry name" value="YqjK"/>
</dbReference>